<reference evidence="2 3" key="1">
    <citation type="submission" date="2008-07" db="EMBL/GenBank/DDBJ databases">
        <authorList>
            <person name="El-Sayed N."/>
            <person name="Caler E."/>
            <person name="Inman J."/>
            <person name="Amedeo P."/>
            <person name="Hass B."/>
            <person name="Wortman J."/>
        </authorList>
    </citation>
    <scope>NUCLEOTIDE SEQUENCE [LARGE SCALE GENOMIC DNA]</scope>
    <source>
        <strain evidence="3">ATCC 50983 / TXsc</strain>
    </source>
</reference>
<protein>
    <submittedName>
        <fullName evidence="2">Nonsense-mediated mRNA decay protein, putative</fullName>
    </submittedName>
</protein>
<name>C5L9P2_PERM5</name>
<dbReference type="InParanoid" id="C5L9P2"/>
<dbReference type="GO" id="GO:0005737">
    <property type="term" value="C:cytoplasm"/>
    <property type="evidence" value="ECO:0007669"/>
    <property type="project" value="TreeGrafter"/>
</dbReference>
<dbReference type="OMA" id="EPCNVAA"/>
<sequence length="121" mass="14263">MLEKTNLDVIIVKKTYTRHRQRKRPWILRRLEREEDAGEESNDGDYEQFMRDIEEDKDLRQEINLFRDPAWKEPCNVAAAQEEEEGEADDNEAPEVDLAELLDGLTLNDKGSQQEEEDDEL</sequence>
<dbReference type="EMBL" id="GG680595">
    <property type="protein sequence ID" value="EER06551.1"/>
    <property type="molecule type" value="Genomic_DNA"/>
</dbReference>
<feature type="region of interest" description="Disordered" evidence="1">
    <location>
        <begin position="77"/>
        <end position="121"/>
    </location>
</feature>
<dbReference type="OrthoDB" id="203821at2759"/>
<gene>
    <name evidence="2" type="ORF">Pmar_PMAR014044</name>
</gene>
<proteinExistence type="predicted"/>
<dbReference type="PANTHER" id="PTHR12746:SF2">
    <property type="entry name" value="60S RIBOSOMAL EXPORT PROTEIN NMD3"/>
    <property type="match status" value="1"/>
</dbReference>
<dbReference type="InterPro" id="IPR039768">
    <property type="entry name" value="Nmd3"/>
</dbReference>
<keyword evidence="3" id="KW-1185">Reference proteome</keyword>
<evidence type="ECO:0000256" key="1">
    <source>
        <dbReference type="SAM" id="MobiDB-lite"/>
    </source>
</evidence>
<dbReference type="GeneID" id="9055678"/>
<dbReference type="AlphaFoldDB" id="C5L9P2"/>
<feature type="compositionally biased region" description="Acidic residues" evidence="1">
    <location>
        <begin position="81"/>
        <end position="100"/>
    </location>
</feature>
<dbReference type="RefSeq" id="XP_002774735.1">
    <property type="nucleotide sequence ID" value="XM_002774689.1"/>
</dbReference>
<organism evidence="3">
    <name type="scientific">Perkinsus marinus (strain ATCC 50983 / TXsc)</name>
    <dbReference type="NCBI Taxonomy" id="423536"/>
    <lineage>
        <taxon>Eukaryota</taxon>
        <taxon>Sar</taxon>
        <taxon>Alveolata</taxon>
        <taxon>Perkinsozoa</taxon>
        <taxon>Perkinsea</taxon>
        <taxon>Perkinsida</taxon>
        <taxon>Perkinsidae</taxon>
        <taxon>Perkinsus</taxon>
    </lineage>
</organism>
<dbReference type="GO" id="GO:0043023">
    <property type="term" value="F:ribosomal large subunit binding"/>
    <property type="evidence" value="ECO:0007669"/>
    <property type="project" value="InterPro"/>
</dbReference>
<dbReference type="PANTHER" id="PTHR12746">
    <property type="entry name" value="NONSENSE-MEDIATED MRNA DECAY PROTEIN 3"/>
    <property type="match status" value="1"/>
</dbReference>
<accession>C5L9P2</accession>
<dbReference type="Proteomes" id="UP000007800">
    <property type="component" value="Unassembled WGS sequence"/>
</dbReference>
<evidence type="ECO:0000313" key="2">
    <source>
        <dbReference type="EMBL" id="EER06551.1"/>
    </source>
</evidence>
<evidence type="ECO:0000313" key="3">
    <source>
        <dbReference type="Proteomes" id="UP000007800"/>
    </source>
</evidence>